<dbReference type="AlphaFoldDB" id="A0A8C3A4P4"/>
<dbReference type="Ensembl" id="ENSCLMT00005038894.1">
    <property type="protein sequence ID" value="ENSCLMP00005037442.1"/>
    <property type="gene ID" value="ENSCLMG00005017801.1"/>
</dbReference>
<name>A0A8C3A4P4_CYCLU</name>
<proteinExistence type="predicted"/>
<organism evidence="1 2">
    <name type="scientific">Cyclopterus lumpus</name>
    <name type="common">Lumpsucker</name>
    <dbReference type="NCBI Taxonomy" id="8103"/>
    <lineage>
        <taxon>Eukaryota</taxon>
        <taxon>Metazoa</taxon>
        <taxon>Chordata</taxon>
        <taxon>Craniata</taxon>
        <taxon>Vertebrata</taxon>
        <taxon>Euteleostomi</taxon>
        <taxon>Actinopterygii</taxon>
        <taxon>Neopterygii</taxon>
        <taxon>Teleostei</taxon>
        <taxon>Neoteleostei</taxon>
        <taxon>Acanthomorphata</taxon>
        <taxon>Eupercaria</taxon>
        <taxon>Perciformes</taxon>
        <taxon>Cottioidei</taxon>
        <taxon>Cottales</taxon>
        <taxon>Cyclopteridae</taxon>
        <taxon>Cyclopterus</taxon>
    </lineage>
</organism>
<reference evidence="1" key="1">
    <citation type="submission" date="2025-08" db="UniProtKB">
        <authorList>
            <consortium name="Ensembl"/>
        </authorList>
    </citation>
    <scope>IDENTIFICATION</scope>
</reference>
<evidence type="ECO:0000313" key="2">
    <source>
        <dbReference type="Proteomes" id="UP000694565"/>
    </source>
</evidence>
<protein>
    <submittedName>
        <fullName evidence="1">Uncharacterized protein</fullName>
    </submittedName>
</protein>
<sequence>DYILYLLLSDHTLHYVAGSYHMIVCYTSNQALPQLMENEMGGVMRAHPAAAVDSGVRRGETTEQSRWYRVSCERSNVSSRRREASPSKRIIFRCLEVFWI</sequence>
<dbReference type="Proteomes" id="UP000694565">
    <property type="component" value="Unplaced"/>
</dbReference>
<accession>A0A8C3A4P4</accession>
<reference evidence="1" key="2">
    <citation type="submission" date="2025-09" db="UniProtKB">
        <authorList>
            <consortium name="Ensembl"/>
        </authorList>
    </citation>
    <scope>IDENTIFICATION</scope>
</reference>
<keyword evidence="2" id="KW-1185">Reference proteome</keyword>
<evidence type="ECO:0000313" key="1">
    <source>
        <dbReference type="Ensembl" id="ENSCLMP00005037442.1"/>
    </source>
</evidence>